<organism evidence="2 3">
    <name type="scientific">Roridomyces roridus</name>
    <dbReference type="NCBI Taxonomy" id="1738132"/>
    <lineage>
        <taxon>Eukaryota</taxon>
        <taxon>Fungi</taxon>
        <taxon>Dikarya</taxon>
        <taxon>Basidiomycota</taxon>
        <taxon>Agaricomycotina</taxon>
        <taxon>Agaricomycetes</taxon>
        <taxon>Agaricomycetidae</taxon>
        <taxon>Agaricales</taxon>
        <taxon>Marasmiineae</taxon>
        <taxon>Mycenaceae</taxon>
        <taxon>Roridomyces</taxon>
    </lineage>
</organism>
<evidence type="ECO:0000313" key="2">
    <source>
        <dbReference type="EMBL" id="KAJ7612180.1"/>
    </source>
</evidence>
<name>A0AAD7FCM0_9AGAR</name>
<dbReference type="AlphaFoldDB" id="A0AAD7FCM0"/>
<sequence>MEGTRPATISELAAAAQSDPDLSSTSKQDIKYYIRRAETHRKEGKALASGAKKRTGDLGTDMELAFIEYAQSATLIVEKIPSHRDYNTALTAEQRTNLTAVGTFSATTWPPFDACLRYSDAHGLTERPRHPHATRSSQGDPRGTL</sequence>
<protein>
    <submittedName>
        <fullName evidence="2">Uncharacterized protein</fullName>
    </submittedName>
</protein>
<gene>
    <name evidence="2" type="ORF">FB45DRAFT_760121</name>
</gene>
<accession>A0AAD7FCM0</accession>
<comment type="caution">
    <text evidence="2">The sequence shown here is derived from an EMBL/GenBank/DDBJ whole genome shotgun (WGS) entry which is preliminary data.</text>
</comment>
<dbReference type="Gene3D" id="1.20.58.80">
    <property type="entry name" value="Phosphotransferase system, lactose/cellobiose-type IIA subunit"/>
    <property type="match status" value="1"/>
</dbReference>
<reference evidence="2" key="1">
    <citation type="submission" date="2023-03" db="EMBL/GenBank/DDBJ databases">
        <title>Massive genome expansion in bonnet fungi (Mycena s.s.) driven by repeated elements and novel gene families across ecological guilds.</title>
        <authorList>
            <consortium name="Lawrence Berkeley National Laboratory"/>
            <person name="Harder C.B."/>
            <person name="Miyauchi S."/>
            <person name="Viragh M."/>
            <person name="Kuo A."/>
            <person name="Thoen E."/>
            <person name="Andreopoulos B."/>
            <person name="Lu D."/>
            <person name="Skrede I."/>
            <person name="Drula E."/>
            <person name="Henrissat B."/>
            <person name="Morin E."/>
            <person name="Kohler A."/>
            <person name="Barry K."/>
            <person name="LaButti K."/>
            <person name="Morin E."/>
            <person name="Salamov A."/>
            <person name="Lipzen A."/>
            <person name="Mereny Z."/>
            <person name="Hegedus B."/>
            <person name="Baldrian P."/>
            <person name="Stursova M."/>
            <person name="Weitz H."/>
            <person name="Taylor A."/>
            <person name="Grigoriev I.V."/>
            <person name="Nagy L.G."/>
            <person name="Martin F."/>
            <person name="Kauserud H."/>
        </authorList>
    </citation>
    <scope>NUCLEOTIDE SEQUENCE</scope>
    <source>
        <strain evidence="2">9284</strain>
    </source>
</reference>
<proteinExistence type="predicted"/>
<dbReference type="EMBL" id="JARKIF010000031">
    <property type="protein sequence ID" value="KAJ7612180.1"/>
    <property type="molecule type" value="Genomic_DNA"/>
</dbReference>
<feature type="region of interest" description="Disordered" evidence="1">
    <location>
        <begin position="1"/>
        <end position="26"/>
    </location>
</feature>
<dbReference type="Proteomes" id="UP001221142">
    <property type="component" value="Unassembled WGS sequence"/>
</dbReference>
<keyword evidence="3" id="KW-1185">Reference proteome</keyword>
<feature type="region of interest" description="Disordered" evidence="1">
    <location>
        <begin position="125"/>
        <end position="145"/>
    </location>
</feature>
<evidence type="ECO:0000256" key="1">
    <source>
        <dbReference type="SAM" id="MobiDB-lite"/>
    </source>
</evidence>
<evidence type="ECO:0000313" key="3">
    <source>
        <dbReference type="Proteomes" id="UP001221142"/>
    </source>
</evidence>